<comment type="caution">
    <text evidence="2">The sequence shown here is derived from an EMBL/GenBank/DDBJ whole genome shotgun (WGS) entry which is preliminary data.</text>
</comment>
<organism evidence="2 3">
    <name type="scientific">Phyllosticta citribraziliensis</name>
    <dbReference type="NCBI Taxonomy" id="989973"/>
    <lineage>
        <taxon>Eukaryota</taxon>
        <taxon>Fungi</taxon>
        <taxon>Dikarya</taxon>
        <taxon>Ascomycota</taxon>
        <taxon>Pezizomycotina</taxon>
        <taxon>Dothideomycetes</taxon>
        <taxon>Dothideomycetes incertae sedis</taxon>
        <taxon>Botryosphaeriales</taxon>
        <taxon>Phyllostictaceae</taxon>
        <taxon>Phyllosticta</taxon>
    </lineage>
</organism>
<dbReference type="EMBL" id="JBBPEH010000003">
    <property type="protein sequence ID" value="KAK7540491.1"/>
    <property type="molecule type" value="Genomic_DNA"/>
</dbReference>
<accession>A0ABR1LZ55</accession>
<evidence type="ECO:0000256" key="1">
    <source>
        <dbReference type="SAM" id="MobiDB-lite"/>
    </source>
</evidence>
<gene>
    <name evidence="2" type="ORF">J3D65DRAFT_237325</name>
</gene>
<proteinExistence type="predicted"/>
<keyword evidence="3" id="KW-1185">Reference proteome</keyword>
<feature type="region of interest" description="Disordered" evidence="1">
    <location>
        <begin position="194"/>
        <end position="213"/>
    </location>
</feature>
<name>A0ABR1LZ55_9PEZI</name>
<sequence>MVRDDEECVCPALARFVTGSPDPSGATVVAAFRASKDRASRRVPECGGEFGCPGRNWGDDGWRMERKAVPSVGPRRARCGFRAGSLGAWQGESSLYRPRPSLHPRRDDALSPLSPIRTPSFNVADSTRRKAQRRINKEEHGQRHHLRTPACQNTMTNQSFFSQKAHLIRAALLRICRLPHVHLLPAQPARRDQLPVRKQCPSRGHRRSDPLVENTAAVVVQRMTSSSAGFLTNDRRPYRKQPSAPNGWPVAQSV</sequence>
<feature type="region of interest" description="Disordered" evidence="1">
    <location>
        <begin position="228"/>
        <end position="254"/>
    </location>
</feature>
<dbReference type="Proteomes" id="UP001360953">
    <property type="component" value="Unassembled WGS sequence"/>
</dbReference>
<protein>
    <submittedName>
        <fullName evidence="2">Uncharacterized protein</fullName>
    </submittedName>
</protein>
<feature type="region of interest" description="Disordered" evidence="1">
    <location>
        <begin position="93"/>
        <end position="129"/>
    </location>
</feature>
<evidence type="ECO:0000313" key="3">
    <source>
        <dbReference type="Proteomes" id="UP001360953"/>
    </source>
</evidence>
<dbReference type="RefSeq" id="XP_066657422.1">
    <property type="nucleotide sequence ID" value="XM_066794720.1"/>
</dbReference>
<evidence type="ECO:0000313" key="2">
    <source>
        <dbReference type="EMBL" id="KAK7540491.1"/>
    </source>
</evidence>
<reference evidence="2 3" key="1">
    <citation type="submission" date="2024-04" db="EMBL/GenBank/DDBJ databases">
        <title>Phyllosticta paracitricarpa is synonymous to the EU quarantine fungus P. citricarpa based on phylogenomic analyses.</title>
        <authorList>
            <consortium name="Lawrence Berkeley National Laboratory"/>
            <person name="Van ingen-buijs V.A."/>
            <person name="Van westerhoven A.C."/>
            <person name="Haridas S."/>
            <person name="Skiadas P."/>
            <person name="Martin F."/>
            <person name="Groenewald J.Z."/>
            <person name="Crous P.W."/>
            <person name="Seidl M.F."/>
        </authorList>
    </citation>
    <scope>NUCLEOTIDE SEQUENCE [LARGE SCALE GENOMIC DNA]</scope>
    <source>
        <strain evidence="2 3">CPC 17464</strain>
    </source>
</reference>
<dbReference type="GeneID" id="92027626"/>